<sequence>MLFLVNQICSDSGCLSRARLFAQAKEHGTLVRSEHTSCPNCQTKQEDASHLLHCPDAGRFSLFRTEVKKLEEWLCKSHTDPELSRILPLYILRRGESNLSEIQYLSRDLQPFAFEQDLIGWDNFMIGQISGQLRQYQYVHLLNSPSIMSVDDWMAAFIGKLLHIVHGQWIYRNVSKHHEKLGSIRRAERRELLMEIDRLIHVRPEEVPEESTFLLEVDFARLRKGELTSQNYWVHAIKAAMVAGRRRTFGTSPRRGADS</sequence>
<accession>A0ABD3QG34</accession>
<reference evidence="1 2" key="1">
    <citation type="journal article" date="2020" name="G3 (Bethesda)">
        <title>Improved Reference Genome for Cyclotella cryptica CCMP332, a Model for Cell Wall Morphogenesis, Salinity Adaptation, and Lipid Production in Diatoms (Bacillariophyta).</title>
        <authorList>
            <person name="Roberts W.R."/>
            <person name="Downey K.M."/>
            <person name="Ruck E.C."/>
            <person name="Traller J.C."/>
            <person name="Alverson A.J."/>
        </authorList>
    </citation>
    <scope>NUCLEOTIDE SEQUENCE [LARGE SCALE GENOMIC DNA]</scope>
    <source>
        <strain evidence="1 2">CCMP332</strain>
    </source>
</reference>
<name>A0ABD3QG34_9STRA</name>
<gene>
    <name evidence="1" type="ORF">HJC23_004626</name>
</gene>
<proteinExistence type="predicted"/>
<evidence type="ECO:0000313" key="2">
    <source>
        <dbReference type="Proteomes" id="UP001516023"/>
    </source>
</evidence>
<dbReference type="EMBL" id="JABMIG020000043">
    <property type="protein sequence ID" value="KAL3798838.1"/>
    <property type="molecule type" value="Genomic_DNA"/>
</dbReference>
<protein>
    <submittedName>
        <fullName evidence="1">Uncharacterized protein</fullName>
    </submittedName>
</protein>
<dbReference type="Proteomes" id="UP001516023">
    <property type="component" value="Unassembled WGS sequence"/>
</dbReference>
<comment type="caution">
    <text evidence="1">The sequence shown here is derived from an EMBL/GenBank/DDBJ whole genome shotgun (WGS) entry which is preliminary data.</text>
</comment>
<organism evidence="1 2">
    <name type="scientific">Cyclotella cryptica</name>
    <dbReference type="NCBI Taxonomy" id="29204"/>
    <lineage>
        <taxon>Eukaryota</taxon>
        <taxon>Sar</taxon>
        <taxon>Stramenopiles</taxon>
        <taxon>Ochrophyta</taxon>
        <taxon>Bacillariophyta</taxon>
        <taxon>Coscinodiscophyceae</taxon>
        <taxon>Thalassiosirophycidae</taxon>
        <taxon>Stephanodiscales</taxon>
        <taxon>Stephanodiscaceae</taxon>
        <taxon>Cyclotella</taxon>
    </lineage>
</organism>
<evidence type="ECO:0000313" key="1">
    <source>
        <dbReference type="EMBL" id="KAL3798838.1"/>
    </source>
</evidence>
<dbReference type="AlphaFoldDB" id="A0ABD3QG34"/>
<keyword evidence="2" id="KW-1185">Reference proteome</keyword>